<dbReference type="PROSITE" id="PS00662">
    <property type="entry name" value="T2SP_E"/>
    <property type="match status" value="1"/>
</dbReference>
<dbReference type="PANTHER" id="PTHR30486">
    <property type="entry name" value="TWITCHING MOTILITY PROTEIN PILT"/>
    <property type="match status" value="1"/>
</dbReference>
<comment type="similarity">
    <text evidence="1">Belongs to the GSP E family.</text>
</comment>
<dbReference type="EMBL" id="OJIN01000016">
    <property type="protein sequence ID" value="SPD71958.1"/>
    <property type="molecule type" value="Genomic_DNA"/>
</dbReference>
<dbReference type="NCBIfam" id="TIGR01420">
    <property type="entry name" value="pilT_fam"/>
    <property type="match status" value="1"/>
</dbReference>
<evidence type="ECO:0000259" key="2">
    <source>
        <dbReference type="PROSITE" id="PS00662"/>
    </source>
</evidence>
<dbReference type="Pfam" id="PF00437">
    <property type="entry name" value="T2SSE"/>
    <property type="match status" value="1"/>
</dbReference>
<dbReference type="Gene3D" id="3.40.50.300">
    <property type="entry name" value="P-loop containing nucleotide triphosphate hydrolases"/>
    <property type="match status" value="1"/>
</dbReference>
<organism evidence="3">
    <name type="scientific">uncultured Desulfobacterium sp</name>
    <dbReference type="NCBI Taxonomy" id="201089"/>
    <lineage>
        <taxon>Bacteria</taxon>
        <taxon>Pseudomonadati</taxon>
        <taxon>Thermodesulfobacteriota</taxon>
        <taxon>Desulfobacteria</taxon>
        <taxon>Desulfobacterales</taxon>
        <taxon>Desulfobacteriaceae</taxon>
        <taxon>Desulfobacterium</taxon>
        <taxon>environmental samples</taxon>
    </lineage>
</organism>
<proteinExistence type="inferred from homology"/>
<dbReference type="CDD" id="cd01131">
    <property type="entry name" value="PilT"/>
    <property type="match status" value="1"/>
</dbReference>
<dbReference type="InterPro" id="IPR006321">
    <property type="entry name" value="PilT/PilU"/>
</dbReference>
<dbReference type="GO" id="GO:0016887">
    <property type="term" value="F:ATP hydrolysis activity"/>
    <property type="evidence" value="ECO:0007669"/>
    <property type="project" value="InterPro"/>
</dbReference>
<dbReference type="SUPFAM" id="SSF52540">
    <property type="entry name" value="P-loop containing nucleoside triphosphate hydrolases"/>
    <property type="match status" value="1"/>
</dbReference>
<dbReference type="InterPro" id="IPR001482">
    <property type="entry name" value="T2SS/T4SS_dom"/>
</dbReference>
<accession>A0A445MR76</accession>
<evidence type="ECO:0000313" key="3">
    <source>
        <dbReference type="EMBL" id="SPD71958.1"/>
    </source>
</evidence>
<dbReference type="GO" id="GO:0005524">
    <property type="term" value="F:ATP binding"/>
    <property type="evidence" value="ECO:0007669"/>
    <property type="project" value="InterPro"/>
</dbReference>
<dbReference type="AlphaFoldDB" id="A0A445MR76"/>
<dbReference type="PANTHER" id="PTHR30486:SF6">
    <property type="entry name" value="TYPE IV PILUS RETRACTATION ATPASE PILT"/>
    <property type="match status" value="1"/>
</dbReference>
<sequence>MAELDKVLKAAVGANASDVHVAPGEPFVLRQFGRLRKVQGPTLTREKCSQIIFELLENDQKKALVNNLQLDFAYELPDVGRFRGSAMMHQGGLSASFRIIPPKVPDFERLGLPEIVKKIMDNHQGLILVTGATGQGKSTTLAAMVDYANTNRAHHILTIEDPIEFVHPLKKGSVNQRQLGRDTLSYANALRGALREDPDIIMVGELRDLETIALAISAAETGHLVLGTLATSSAPKTVDRIIDSFPAAEQGQIRAMLAESIKAVITQRLIPNTERKGMALAVEIMIGTLPMANLIRDGKVFQIPSMMQMGKSVGMQLMDESIMTLLKDGKITAKEAYINANNKSLFKSLAEKESN</sequence>
<evidence type="ECO:0000256" key="1">
    <source>
        <dbReference type="ARBA" id="ARBA00006611"/>
    </source>
</evidence>
<dbReference type="InterPro" id="IPR050921">
    <property type="entry name" value="T4SS_GSP_E_ATPase"/>
</dbReference>
<gene>
    <name evidence="3" type="primary">yggR</name>
    <name evidence="3" type="ORF">PITCH_A1120010</name>
</gene>
<name>A0A445MR76_9BACT</name>
<feature type="domain" description="Bacterial type II secretion system protein E" evidence="2">
    <location>
        <begin position="194"/>
        <end position="208"/>
    </location>
</feature>
<dbReference type="Gene3D" id="3.30.450.90">
    <property type="match status" value="1"/>
</dbReference>
<reference evidence="3" key="1">
    <citation type="submission" date="2018-01" db="EMBL/GenBank/DDBJ databases">
        <authorList>
            <person name="Regsiter A."/>
            <person name="William W."/>
        </authorList>
    </citation>
    <scope>NUCLEOTIDE SEQUENCE</scope>
    <source>
        <strain evidence="3">TRIP AH-1</strain>
    </source>
</reference>
<protein>
    <submittedName>
        <fullName evidence="3">Transporter</fullName>
    </submittedName>
</protein>
<dbReference type="InterPro" id="IPR027417">
    <property type="entry name" value="P-loop_NTPase"/>
</dbReference>